<dbReference type="Pfam" id="PF09250">
    <property type="entry name" value="Prim-Pol"/>
    <property type="match status" value="1"/>
</dbReference>
<dbReference type="CDD" id="cd04859">
    <property type="entry name" value="Prim_Pol"/>
    <property type="match status" value="1"/>
</dbReference>
<gene>
    <name evidence="2" type="ORF">BST47_02665</name>
</gene>
<evidence type="ECO:0000259" key="1">
    <source>
        <dbReference type="SMART" id="SM00943"/>
    </source>
</evidence>
<dbReference type="EMBL" id="MVIM01000001">
    <property type="protein sequence ID" value="ORB68948.1"/>
    <property type="molecule type" value="Genomic_DNA"/>
</dbReference>
<name>A0A1X0K1D2_9MYCO</name>
<feature type="domain" description="DNA primase/polymerase bifunctional N-terminal" evidence="1">
    <location>
        <begin position="24"/>
        <end position="178"/>
    </location>
</feature>
<dbReference type="SUPFAM" id="SSF56747">
    <property type="entry name" value="Prim-pol domain"/>
    <property type="match status" value="1"/>
</dbReference>
<sequence length="303" mass="32808">MCEAHAIRGLDANVIGATDIGTHAIEYAIRNWAVFPVRGKIPAIAGGRGVLDATTDIGQVAAWWGGAYRGCNIGARVPESMFVLDVDPRNGGAETITELKRRHGPLPKTLATISGRGDGGSHRFYRRPAGKLCSKRLGAGLDIKTATGYVVMAPSIHPDTGQPYRRIDLPVAEPPAWLVDLIRPERVDEPGRRREFSVFHGPSPADQFSDATSWADVLAPHGWRCLDADPDADGARWRHPNSTSEWSATVRSGCLFVYSPNTPFDVTEPSDPHGYTKFRAYAVLDQGGDLKAAYRAITGRGVV</sequence>
<protein>
    <submittedName>
        <fullName evidence="2">DNA primase</fullName>
    </submittedName>
</protein>
<proteinExistence type="predicted"/>
<dbReference type="InterPro" id="IPR015330">
    <property type="entry name" value="DNA_primase/pol_bifunc_N"/>
</dbReference>
<dbReference type="AlphaFoldDB" id="A0A1X0K1D2"/>
<dbReference type="Proteomes" id="UP000192411">
    <property type="component" value="Unassembled WGS sequence"/>
</dbReference>
<accession>A0A1X0K1D2</accession>
<evidence type="ECO:0000313" key="3">
    <source>
        <dbReference type="Proteomes" id="UP000192411"/>
    </source>
</evidence>
<organism evidence="2 3">
    <name type="scientific">Mycolicibacterium tusciae</name>
    <dbReference type="NCBI Taxonomy" id="75922"/>
    <lineage>
        <taxon>Bacteria</taxon>
        <taxon>Bacillati</taxon>
        <taxon>Actinomycetota</taxon>
        <taxon>Actinomycetes</taxon>
        <taxon>Mycobacteriales</taxon>
        <taxon>Mycobacteriaceae</taxon>
        <taxon>Mycolicibacterium</taxon>
    </lineage>
</organism>
<evidence type="ECO:0000313" key="2">
    <source>
        <dbReference type="EMBL" id="ORB68948.1"/>
    </source>
</evidence>
<dbReference type="STRING" id="75922.BST47_02665"/>
<dbReference type="SMART" id="SM00943">
    <property type="entry name" value="Prim-Pol"/>
    <property type="match status" value="1"/>
</dbReference>
<dbReference type="OrthoDB" id="3218228at2"/>
<reference evidence="2 3" key="1">
    <citation type="submission" date="2017-02" db="EMBL/GenBank/DDBJ databases">
        <title>The new phylogeny of genus Mycobacterium.</title>
        <authorList>
            <person name="Tortoli E."/>
            <person name="Trovato A."/>
            <person name="Cirillo D.M."/>
        </authorList>
    </citation>
    <scope>NUCLEOTIDE SEQUENCE [LARGE SCALE GENOMIC DNA]</scope>
    <source>
        <strain evidence="2 3">DSM 44338</strain>
    </source>
</reference>
<comment type="caution">
    <text evidence="2">The sequence shown here is derived from an EMBL/GenBank/DDBJ whole genome shotgun (WGS) entry which is preliminary data.</text>
</comment>
<keyword evidence="3" id="KW-1185">Reference proteome</keyword>